<evidence type="ECO:0000313" key="3">
    <source>
        <dbReference type="Proteomes" id="UP000515917"/>
    </source>
</evidence>
<reference evidence="2 3" key="1">
    <citation type="submission" date="2018-01" db="EMBL/GenBank/DDBJ databases">
        <title>Genome sequence of Iodobacter sp. strain PCH194 isolated from Indian Trans-Himalaya.</title>
        <authorList>
            <person name="Kumar V."/>
            <person name="Thakur V."/>
            <person name="Kumar S."/>
            <person name="Singh D."/>
        </authorList>
    </citation>
    <scope>NUCLEOTIDE SEQUENCE [LARGE SCALE GENOMIC DNA]</scope>
    <source>
        <strain evidence="2 3">PCH194</strain>
        <plasmid evidence="2 3">pl1</plasmid>
    </source>
</reference>
<gene>
    <name evidence="2" type="ORF">C1H71_20600</name>
</gene>
<dbReference type="EMBL" id="CP025783">
    <property type="protein sequence ID" value="QBC45941.1"/>
    <property type="molecule type" value="Genomic_DNA"/>
</dbReference>
<feature type="domain" description="LysM" evidence="1">
    <location>
        <begin position="163"/>
        <end position="210"/>
    </location>
</feature>
<dbReference type="InterPro" id="IPR045361">
    <property type="entry name" value="CIS_tube_prot_N"/>
</dbReference>
<evidence type="ECO:0000259" key="1">
    <source>
        <dbReference type="PROSITE" id="PS51782"/>
    </source>
</evidence>
<geneLocation type="plasmid" evidence="2 3">
    <name>pl1</name>
</geneLocation>
<sequence length="222" mass="24483">MKSKEVLEIAYLPDSLNVEMGNEYRQSSTIGDASGGMCFTGSKNAEMSITLVIHKVHFQDVRSFNDTTNNSASGLLKKLYNHLYKVEGSSHKPRSLTISWGMPLSSSSNGAFKGVLLSMKVKEKHSSRKGVPTHVEIECKFGEAITKKERDKEAKLNSPDLTHYRQVVEGDRLDHKTWQIYGDSTLAPQVARLNGLNSPRQLHAGQVLEFSPFSKTLSGGAA</sequence>
<dbReference type="KEGG" id="ifl:C1H71_20600"/>
<accession>A0A7G3GEW5</accession>
<dbReference type="InterPro" id="IPR018392">
    <property type="entry name" value="LysM"/>
</dbReference>
<evidence type="ECO:0000313" key="2">
    <source>
        <dbReference type="EMBL" id="QBC45941.1"/>
    </source>
</evidence>
<dbReference type="AlphaFoldDB" id="A0A7G3GEW5"/>
<dbReference type="CDD" id="cd00118">
    <property type="entry name" value="LysM"/>
    <property type="match status" value="1"/>
</dbReference>
<organism evidence="2 3">
    <name type="scientific">Iodobacter fluviatilis</name>
    <dbReference type="NCBI Taxonomy" id="537"/>
    <lineage>
        <taxon>Bacteria</taxon>
        <taxon>Pseudomonadati</taxon>
        <taxon>Pseudomonadota</taxon>
        <taxon>Betaproteobacteria</taxon>
        <taxon>Neisseriales</taxon>
        <taxon>Chitinibacteraceae</taxon>
        <taxon>Iodobacter</taxon>
    </lineage>
</organism>
<proteinExistence type="predicted"/>
<dbReference type="PROSITE" id="PS51782">
    <property type="entry name" value="LYSM"/>
    <property type="match status" value="1"/>
</dbReference>
<name>A0A7G3GEW5_9NEIS</name>
<dbReference type="Pfam" id="PF19266">
    <property type="entry name" value="CIS_tube"/>
    <property type="match status" value="1"/>
</dbReference>
<keyword evidence="3" id="KW-1185">Reference proteome</keyword>
<dbReference type="Proteomes" id="UP000515917">
    <property type="component" value="Plasmid pl1"/>
</dbReference>
<protein>
    <recommendedName>
        <fullName evidence="1">LysM domain-containing protein</fullName>
    </recommendedName>
</protein>
<keyword evidence="2" id="KW-0614">Plasmid</keyword>